<dbReference type="SUPFAM" id="SSF46894">
    <property type="entry name" value="C-terminal effector domain of the bipartite response regulators"/>
    <property type="match status" value="1"/>
</dbReference>
<reference evidence="2" key="1">
    <citation type="submission" date="2024-07" db="EMBL/GenBank/DDBJ databases">
        <title>Complete genome sequences of cellulolytic bacteria, Kitasatospora sp. CMC57 and Streptomyces sp. CMC78, isolated from Japanese agricultural soil.</title>
        <authorList>
            <person name="Hashimoto T."/>
            <person name="Ito M."/>
            <person name="Iwamoto M."/>
            <person name="Fukahori D."/>
            <person name="Shoda T."/>
            <person name="Sakoda M."/>
            <person name="Morohoshi T."/>
            <person name="Mitsuboshi M."/>
            <person name="Nishizawa T."/>
        </authorList>
    </citation>
    <scope>NUCLEOTIDE SEQUENCE</scope>
    <source>
        <strain evidence="2">CMC57</strain>
    </source>
</reference>
<name>A0AB33JTF4_9ACTN</name>
<dbReference type="PANTHER" id="PTHR34293">
    <property type="entry name" value="HTH-TYPE TRANSCRIPTIONAL REGULATOR TRMBL2"/>
    <property type="match status" value="1"/>
</dbReference>
<dbReference type="Gene3D" id="1.10.10.10">
    <property type="entry name" value="Winged helix-like DNA-binding domain superfamily/Winged helix DNA-binding domain"/>
    <property type="match status" value="1"/>
</dbReference>
<dbReference type="EMBL" id="AP035881">
    <property type="protein sequence ID" value="BFP44678.1"/>
    <property type="molecule type" value="Genomic_DNA"/>
</dbReference>
<dbReference type="InterPro" id="IPR000792">
    <property type="entry name" value="Tscrpt_reg_LuxR_C"/>
</dbReference>
<evidence type="ECO:0000313" key="2">
    <source>
        <dbReference type="EMBL" id="BFP44678.1"/>
    </source>
</evidence>
<dbReference type="InterPro" id="IPR036388">
    <property type="entry name" value="WH-like_DNA-bd_sf"/>
</dbReference>
<dbReference type="AlphaFoldDB" id="A0AB33JTF4"/>
<dbReference type="GO" id="GO:0006355">
    <property type="term" value="P:regulation of DNA-templated transcription"/>
    <property type="evidence" value="ECO:0007669"/>
    <property type="project" value="InterPro"/>
</dbReference>
<dbReference type="InterPro" id="IPR051797">
    <property type="entry name" value="TrmB-like"/>
</dbReference>
<dbReference type="CDD" id="cd06170">
    <property type="entry name" value="LuxR_C_like"/>
    <property type="match status" value="1"/>
</dbReference>
<proteinExistence type="predicted"/>
<dbReference type="SMART" id="SM00421">
    <property type="entry name" value="HTH_LUXR"/>
    <property type="match status" value="1"/>
</dbReference>
<dbReference type="InterPro" id="IPR016032">
    <property type="entry name" value="Sig_transdc_resp-reg_C-effctor"/>
</dbReference>
<dbReference type="PANTHER" id="PTHR34293:SF1">
    <property type="entry name" value="HTH-TYPE TRANSCRIPTIONAL REGULATOR TRMBL2"/>
    <property type="match status" value="1"/>
</dbReference>
<sequence>MDQVLVCPPRVTIADAFLAYTFDLDGTVDLGAVAPGISSLLGQLGQEELELFQYVVERQQVDGDELRAGPAGPARVDRLLELRLLKRSATRLGMVVAGVPEAAAIELLAPVLQEIEERRREVEATRERLTVFQNIYEQARFTPGDSGGVQRLTDLDSVRAVITELADRAEHEILTSQPGGARRDDVLKESLEKTERVLRRGVRMRTLYQHTAQFSTVTVEYVDHVSRIGAEIRTLGDGFMRMLAFDQSAAVIAMRDSDTGCLLLRDPSLVDFAIGAFERAWTSATPFPENYSQERVLAISEDMKLSIVRLLVQGLEDRAIARRMGMSLRTCQRHVSDIMDKLGARSRLHAGFLISELGVDLNPTGTLGAPGAPRAAD</sequence>
<accession>A0AB33JTF4</accession>
<organism evidence="2">
    <name type="scientific">Kitasatospora sp. CMC57</name>
    <dbReference type="NCBI Taxonomy" id="3231513"/>
    <lineage>
        <taxon>Bacteria</taxon>
        <taxon>Bacillati</taxon>
        <taxon>Actinomycetota</taxon>
        <taxon>Actinomycetes</taxon>
        <taxon>Kitasatosporales</taxon>
        <taxon>Streptomycetaceae</taxon>
        <taxon>Kitasatospora</taxon>
    </lineage>
</organism>
<dbReference type="GO" id="GO:0003677">
    <property type="term" value="F:DNA binding"/>
    <property type="evidence" value="ECO:0007669"/>
    <property type="project" value="InterPro"/>
</dbReference>
<dbReference type="Pfam" id="PF00196">
    <property type="entry name" value="GerE"/>
    <property type="match status" value="1"/>
</dbReference>
<feature type="domain" description="HTH luxR-type" evidence="1">
    <location>
        <begin position="305"/>
        <end position="354"/>
    </location>
</feature>
<evidence type="ECO:0000259" key="1">
    <source>
        <dbReference type="SMART" id="SM00421"/>
    </source>
</evidence>
<gene>
    <name evidence="2" type="ORF">KCMC57_10460</name>
</gene>
<protein>
    <submittedName>
        <fullName evidence="2">Helix-turn-helix transcriptional regulator</fullName>
    </submittedName>
</protein>